<dbReference type="eggNOG" id="arCOG00266">
    <property type="taxonomic scope" value="Archaea"/>
</dbReference>
<dbReference type="Proteomes" id="UP000001137">
    <property type="component" value="Chromosome"/>
</dbReference>
<dbReference type="PROSITE" id="PS51318">
    <property type="entry name" value="TAT"/>
    <property type="match status" value="1"/>
</dbReference>
<evidence type="ECO:0000259" key="1">
    <source>
        <dbReference type="Pfam" id="PF00174"/>
    </source>
</evidence>
<dbReference type="GeneID" id="5709646"/>
<dbReference type="KEGG" id="cma:Cmaq_1480"/>
<dbReference type="PANTHER" id="PTHR43032:SF4">
    <property type="entry name" value="OXIDOREDUCTASE MOLYBDOPTERIN-BINDING DOMAIN-CONTAINING PROTEIN"/>
    <property type="match status" value="1"/>
</dbReference>
<accession>A8M985</accession>
<dbReference type="Pfam" id="PF00174">
    <property type="entry name" value="Oxidored_molyb"/>
    <property type="match status" value="1"/>
</dbReference>
<name>A8M985_CALMQ</name>
<feature type="domain" description="Oxidoreductase molybdopterin-binding" evidence="1">
    <location>
        <begin position="109"/>
        <end position="255"/>
    </location>
</feature>
<dbReference type="AlphaFoldDB" id="A8M985"/>
<proteinExistence type="predicted"/>
<dbReference type="InterPro" id="IPR036374">
    <property type="entry name" value="OxRdtase_Mopterin-bd_sf"/>
</dbReference>
<dbReference type="OrthoDB" id="24039at2157"/>
<dbReference type="PANTHER" id="PTHR43032">
    <property type="entry name" value="PROTEIN-METHIONINE-SULFOXIDE REDUCTASE"/>
    <property type="match status" value="1"/>
</dbReference>
<sequence length="270" mass="29647">MSMDRRKFLALLLGTGATALAAGSLQRILSNSSPVASRIEEVVGNATTSGNTTTITAPSTSHISAIKKFPTKPPANATSTTATNSTTPVINPSELTPLDEWYIVQIGPTQYLNINNYVLTVDGLVENPLQLTYSDLLKMPSKTILDTIQCVSDSYFLKATVEWTGVPLKYILNEAGVKEGAVKVISYAADGYTSDLPLWKAMEDDTLVAYMADEQPLLHSHGYPVRLVVPRWWGYKYTKWLIKLTVTNENYLGYWESDGYPDIARKSNGA</sequence>
<reference evidence="2 3" key="1">
    <citation type="submission" date="2007-10" db="EMBL/GenBank/DDBJ databases">
        <title>Complete sequence of Caldivirga maquilingensis IC-167.</title>
        <authorList>
            <consortium name="US DOE Joint Genome Institute"/>
            <person name="Copeland A."/>
            <person name="Lucas S."/>
            <person name="Lapidus A."/>
            <person name="Barry K."/>
            <person name="Glavina del Rio T."/>
            <person name="Dalin E."/>
            <person name="Tice H."/>
            <person name="Pitluck S."/>
            <person name="Saunders E."/>
            <person name="Brettin T."/>
            <person name="Bruce D."/>
            <person name="Detter J.C."/>
            <person name="Han C."/>
            <person name="Schmutz J."/>
            <person name="Larimer F."/>
            <person name="Land M."/>
            <person name="Hauser L."/>
            <person name="Kyrpides N."/>
            <person name="Ivanova N."/>
            <person name="Biddle J.F."/>
            <person name="Zhang Z."/>
            <person name="Fitz-Gibbon S.T."/>
            <person name="Lowe T.M."/>
            <person name="Saltikov C."/>
            <person name="House C.H."/>
            <person name="Richardson P."/>
        </authorList>
    </citation>
    <scope>NUCLEOTIDE SEQUENCE [LARGE SCALE GENOMIC DNA]</scope>
    <source>
        <strain evidence="3">ATCC 700844 / DSM 13496 / JCM 10307 / IC-167</strain>
    </source>
</reference>
<keyword evidence="3" id="KW-1185">Reference proteome</keyword>
<organism evidence="2 3">
    <name type="scientific">Caldivirga maquilingensis (strain ATCC 700844 / DSM 13496 / JCM 10307 / IC-167)</name>
    <dbReference type="NCBI Taxonomy" id="397948"/>
    <lineage>
        <taxon>Archaea</taxon>
        <taxon>Thermoproteota</taxon>
        <taxon>Thermoprotei</taxon>
        <taxon>Thermoproteales</taxon>
        <taxon>Thermoproteaceae</taxon>
        <taxon>Caldivirga</taxon>
    </lineage>
</organism>
<dbReference type="RefSeq" id="WP_012186523.1">
    <property type="nucleotide sequence ID" value="NC_009954.1"/>
</dbReference>
<dbReference type="Gene3D" id="3.90.420.10">
    <property type="entry name" value="Oxidoreductase, molybdopterin-binding domain"/>
    <property type="match status" value="1"/>
</dbReference>
<dbReference type="EMBL" id="CP000852">
    <property type="protein sequence ID" value="ABW02304.1"/>
    <property type="molecule type" value="Genomic_DNA"/>
</dbReference>
<dbReference type="CDD" id="cd00321">
    <property type="entry name" value="SO_family_Moco"/>
    <property type="match status" value="1"/>
</dbReference>
<dbReference type="InterPro" id="IPR000572">
    <property type="entry name" value="OxRdtase_Mopterin-bd_dom"/>
</dbReference>
<gene>
    <name evidence="2" type="ordered locus">Cmaq_1480</name>
</gene>
<dbReference type="STRING" id="397948.Cmaq_1480"/>
<dbReference type="InterPro" id="IPR006311">
    <property type="entry name" value="TAT_signal"/>
</dbReference>
<evidence type="ECO:0000313" key="3">
    <source>
        <dbReference type="Proteomes" id="UP000001137"/>
    </source>
</evidence>
<protein>
    <submittedName>
        <fullName evidence="2">Oxidoreductase molybdopterin binding</fullName>
    </submittedName>
</protein>
<dbReference type="SUPFAM" id="SSF56524">
    <property type="entry name" value="Oxidoreductase molybdopterin-binding domain"/>
    <property type="match status" value="1"/>
</dbReference>
<dbReference type="HOGENOM" id="CLU_923243_0_0_2"/>
<evidence type="ECO:0000313" key="2">
    <source>
        <dbReference type="EMBL" id="ABW02304.1"/>
    </source>
</evidence>